<keyword evidence="3" id="KW-1185">Reference proteome</keyword>
<feature type="chain" id="PRO_5034748835" description="Apple domain-containing protein" evidence="1">
    <location>
        <begin position="24"/>
        <end position="210"/>
    </location>
</feature>
<dbReference type="Proteomes" id="UP000566819">
    <property type="component" value="Unassembled WGS sequence"/>
</dbReference>
<proteinExistence type="predicted"/>
<evidence type="ECO:0000313" key="3">
    <source>
        <dbReference type="Proteomes" id="UP000566819"/>
    </source>
</evidence>
<feature type="signal peptide" evidence="1">
    <location>
        <begin position="1"/>
        <end position="23"/>
    </location>
</feature>
<evidence type="ECO:0000256" key="1">
    <source>
        <dbReference type="SAM" id="SignalP"/>
    </source>
</evidence>
<gene>
    <name evidence="2" type="ORF">G7Y89_g13088</name>
</gene>
<dbReference type="EMBL" id="JAAMPI010001469">
    <property type="protein sequence ID" value="KAF4625081.1"/>
    <property type="molecule type" value="Genomic_DNA"/>
</dbReference>
<sequence>MLFSTSTTTTILSTLLLTSTVFASPLTTITSRDQDDDSNQDIAIFPSANKYDAWAICKTKITKQKFPKLAAPTNDGGCVRYFQGIDMTGVVTQVNLYKKDGINSACDCAAACLDRPLTCTNWVFKHTFAGATVDQNARSCTLYSSPNLPTGVTLKYDTGASTGFNLLLPSSNPQAGGDAPLTFLDMANTQVDKYGVSGFVTRDTNGNQYC</sequence>
<accession>A0A8H4R972</accession>
<comment type="caution">
    <text evidence="2">The sequence shown here is derived from an EMBL/GenBank/DDBJ whole genome shotgun (WGS) entry which is preliminary data.</text>
</comment>
<reference evidence="2 3" key="1">
    <citation type="submission" date="2020-03" db="EMBL/GenBank/DDBJ databases">
        <title>Draft Genome Sequence of Cudoniella acicularis.</title>
        <authorList>
            <person name="Buettner E."/>
            <person name="Kellner H."/>
        </authorList>
    </citation>
    <scope>NUCLEOTIDE SEQUENCE [LARGE SCALE GENOMIC DNA]</scope>
    <source>
        <strain evidence="2 3">DSM 108380</strain>
    </source>
</reference>
<evidence type="ECO:0000313" key="2">
    <source>
        <dbReference type="EMBL" id="KAF4625081.1"/>
    </source>
</evidence>
<organism evidence="2 3">
    <name type="scientific">Cudoniella acicularis</name>
    <dbReference type="NCBI Taxonomy" id="354080"/>
    <lineage>
        <taxon>Eukaryota</taxon>
        <taxon>Fungi</taxon>
        <taxon>Dikarya</taxon>
        <taxon>Ascomycota</taxon>
        <taxon>Pezizomycotina</taxon>
        <taxon>Leotiomycetes</taxon>
        <taxon>Helotiales</taxon>
        <taxon>Tricladiaceae</taxon>
        <taxon>Cudoniella</taxon>
    </lineage>
</organism>
<keyword evidence="1" id="KW-0732">Signal</keyword>
<evidence type="ECO:0008006" key="4">
    <source>
        <dbReference type="Google" id="ProtNLM"/>
    </source>
</evidence>
<protein>
    <recommendedName>
        <fullName evidence="4">Apple domain-containing protein</fullName>
    </recommendedName>
</protein>
<dbReference type="AlphaFoldDB" id="A0A8H4R972"/>
<dbReference type="OrthoDB" id="3899536at2759"/>
<name>A0A8H4R972_9HELO</name>